<accession>A0A0R1ZKU6</accession>
<dbReference type="PATRIC" id="fig|1291052.5.peg.1237"/>
<keyword evidence="3" id="KW-1185">Reference proteome</keyword>
<feature type="transmembrane region" description="Helical" evidence="1">
    <location>
        <begin position="33"/>
        <end position="49"/>
    </location>
</feature>
<comment type="caution">
    <text evidence="2">The sequence shown here is derived from an EMBL/GenBank/DDBJ whole genome shotgun (WGS) entry which is preliminary data.</text>
</comment>
<sequence length="62" mass="6853">MDMKDKSLLVLLNIGLLLVMFSRATSGMMANALILNGAALAVICGVMYWRQAKQKHTKKTDK</sequence>
<evidence type="ECO:0000256" key="1">
    <source>
        <dbReference type="SAM" id="Phobius"/>
    </source>
</evidence>
<dbReference type="EMBL" id="AYYO01000017">
    <property type="protein sequence ID" value="KRM55601.1"/>
    <property type="molecule type" value="Genomic_DNA"/>
</dbReference>
<evidence type="ECO:0000313" key="3">
    <source>
        <dbReference type="Proteomes" id="UP000051679"/>
    </source>
</evidence>
<protein>
    <submittedName>
        <fullName evidence="2">Uncharacterized protein</fullName>
    </submittedName>
</protein>
<dbReference type="Proteomes" id="UP000051679">
    <property type="component" value="Unassembled WGS sequence"/>
</dbReference>
<reference evidence="2 3" key="1">
    <citation type="journal article" date="2015" name="Genome Announc.">
        <title>Expanding the biotechnology potential of lactobacilli through comparative genomics of 213 strains and associated genera.</title>
        <authorList>
            <person name="Sun Z."/>
            <person name="Harris H.M."/>
            <person name="McCann A."/>
            <person name="Guo C."/>
            <person name="Argimon S."/>
            <person name="Zhang W."/>
            <person name="Yang X."/>
            <person name="Jeffery I.B."/>
            <person name="Cooney J.C."/>
            <person name="Kagawa T.F."/>
            <person name="Liu W."/>
            <person name="Song Y."/>
            <person name="Salvetti E."/>
            <person name="Wrobel A."/>
            <person name="Rasinkangas P."/>
            <person name="Parkhill J."/>
            <person name="Rea M.C."/>
            <person name="O'Sullivan O."/>
            <person name="Ritari J."/>
            <person name="Douillard F.P."/>
            <person name="Paul Ross R."/>
            <person name="Yang R."/>
            <person name="Briner A.E."/>
            <person name="Felis G.E."/>
            <person name="de Vos W.M."/>
            <person name="Barrangou R."/>
            <person name="Klaenhammer T.R."/>
            <person name="Caufield P.W."/>
            <person name="Cui Y."/>
            <person name="Zhang H."/>
            <person name="O'Toole P.W."/>
        </authorList>
    </citation>
    <scope>NUCLEOTIDE SEQUENCE [LARGE SCALE GENOMIC DNA]</scope>
    <source>
        <strain evidence="2 3">DSM 20505</strain>
    </source>
</reference>
<name>A0A0R1ZKU6_9LACO</name>
<organism evidence="2 3">
    <name type="scientific">Lacticaseibacillus sharpeae JCM 1186 = DSM 20505</name>
    <dbReference type="NCBI Taxonomy" id="1291052"/>
    <lineage>
        <taxon>Bacteria</taxon>
        <taxon>Bacillati</taxon>
        <taxon>Bacillota</taxon>
        <taxon>Bacilli</taxon>
        <taxon>Lactobacillales</taxon>
        <taxon>Lactobacillaceae</taxon>
        <taxon>Lacticaseibacillus</taxon>
    </lineage>
</organism>
<keyword evidence="1" id="KW-1133">Transmembrane helix</keyword>
<proteinExistence type="predicted"/>
<dbReference type="STRING" id="1291052.FC18_GL001219"/>
<gene>
    <name evidence="2" type="ORF">FC18_GL001219</name>
</gene>
<keyword evidence="1" id="KW-0472">Membrane</keyword>
<keyword evidence="1" id="KW-0812">Transmembrane</keyword>
<dbReference type="AlphaFoldDB" id="A0A0R1ZKU6"/>
<evidence type="ECO:0000313" key="2">
    <source>
        <dbReference type="EMBL" id="KRM55601.1"/>
    </source>
</evidence>